<dbReference type="Gene3D" id="2.40.50.100">
    <property type="match status" value="1"/>
</dbReference>
<dbReference type="Gene3D" id="2.40.420.20">
    <property type="match status" value="1"/>
</dbReference>
<accession>A0ABU4GSH7</accession>
<dbReference type="Pfam" id="PF25989">
    <property type="entry name" value="YknX_C"/>
    <property type="match status" value="1"/>
</dbReference>
<comment type="similarity">
    <text evidence="1">Belongs to the membrane fusion protein (MFP) (TC 8.A.1) family.</text>
</comment>
<dbReference type="InterPro" id="IPR058625">
    <property type="entry name" value="MdtA-like_BSH"/>
</dbReference>
<dbReference type="SUPFAM" id="SSF111369">
    <property type="entry name" value="HlyD-like secretion proteins"/>
    <property type="match status" value="2"/>
</dbReference>
<dbReference type="InterPro" id="IPR058637">
    <property type="entry name" value="YknX-like_C"/>
</dbReference>
<evidence type="ECO:0000313" key="7">
    <source>
        <dbReference type="Proteomes" id="UP001276854"/>
    </source>
</evidence>
<dbReference type="RefSeq" id="WP_318066752.1">
    <property type="nucleotide sequence ID" value="NZ_JAWONS010000329.1"/>
</dbReference>
<dbReference type="Pfam" id="PF25917">
    <property type="entry name" value="BSH_RND"/>
    <property type="match status" value="1"/>
</dbReference>
<reference evidence="6 7" key="1">
    <citation type="submission" date="2023-10" db="EMBL/GenBank/DDBJ databases">
        <title>A novel Glycoside Hydrolase 43-Like Enzyme from Clostrdium boliviensis is an Endo-xylanase, and a Candidate for Xylooligosaccharides Production from Different Xylan Substrates.</title>
        <authorList>
            <person name="Alvarez M.T."/>
            <person name="Rocabado-Villegas L.R."/>
            <person name="Salas-Veizaga D.M."/>
            <person name="Linares-Pasten J.A."/>
            <person name="Gudmundsdottir E.E."/>
            <person name="Hreggvidsson G.O."/>
            <person name="Adlercreutz P."/>
            <person name="Nordberg Karlsson E."/>
        </authorList>
    </citation>
    <scope>NUCLEOTIDE SEQUENCE [LARGE SCALE GENOMIC DNA]</scope>
    <source>
        <strain evidence="6 7">E-1</strain>
    </source>
</reference>
<feature type="coiled-coil region" evidence="2">
    <location>
        <begin position="153"/>
        <end position="198"/>
    </location>
</feature>
<name>A0ABU4GSH7_9CLOT</name>
<keyword evidence="7" id="KW-1185">Reference proteome</keyword>
<evidence type="ECO:0000256" key="1">
    <source>
        <dbReference type="ARBA" id="ARBA00009477"/>
    </source>
</evidence>
<dbReference type="Proteomes" id="UP001276854">
    <property type="component" value="Unassembled WGS sequence"/>
</dbReference>
<feature type="chain" id="PRO_5047258973" evidence="3">
    <location>
        <begin position="25"/>
        <end position="400"/>
    </location>
</feature>
<evidence type="ECO:0000256" key="3">
    <source>
        <dbReference type="SAM" id="SignalP"/>
    </source>
</evidence>
<evidence type="ECO:0000259" key="5">
    <source>
        <dbReference type="Pfam" id="PF25989"/>
    </source>
</evidence>
<dbReference type="Gene3D" id="2.40.30.170">
    <property type="match status" value="1"/>
</dbReference>
<dbReference type="EMBL" id="JAWONS010000329">
    <property type="protein sequence ID" value="MDW2800585.1"/>
    <property type="molecule type" value="Genomic_DNA"/>
</dbReference>
<organism evidence="6 7">
    <name type="scientific">Clostridium boliviensis</name>
    <dbReference type="NCBI Taxonomy" id="318465"/>
    <lineage>
        <taxon>Bacteria</taxon>
        <taxon>Bacillati</taxon>
        <taxon>Bacillota</taxon>
        <taxon>Clostridia</taxon>
        <taxon>Eubacteriales</taxon>
        <taxon>Clostridiaceae</taxon>
        <taxon>Clostridium</taxon>
    </lineage>
</organism>
<evidence type="ECO:0000256" key="2">
    <source>
        <dbReference type="SAM" id="Coils"/>
    </source>
</evidence>
<dbReference type="PANTHER" id="PTHR30469">
    <property type="entry name" value="MULTIDRUG RESISTANCE PROTEIN MDTA"/>
    <property type="match status" value="1"/>
</dbReference>
<dbReference type="Gene3D" id="1.10.287.470">
    <property type="entry name" value="Helix hairpin bin"/>
    <property type="match status" value="1"/>
</dbReference>
<dbReference type="InterPro" id="IPR006143">
    <property type="entry name" value="RND_pump_MFP"/>
</dbReference>
<evidence type="ECO:0000313" key="6">
    <source>
        <dbReference type="EMBL" id="MDW2800585.1"/>
    </source>
</evidence>
<protein>
    <submittedName>
        <fullName evidence="6">Efflux RND transporter periplasmic adaptor subunit</fullName>
    </submittedName>
</protein>
<dbReference type="NCBIfam" id="TIGR01730">
    <property type="entry name" value="RND_mfp"/>
    <property type="match status" value="1"/>
</dbReference>
<sequence>MKKLTAVLMVTAMLSSALSGCAGAGRQTEVTVAAAKEGKDLSAMVWQGTVEALSSVDIIPAASGKVTQIMAKEGDHVEAGAALFQIDNQDASLQLEQAKAGYQAAQASFNSAQKANQQNTVVKPAQISFTTASDNFNRIKVLYASGDVSQTDYEAAKAQMDVAQVQLQAAQNNQTTTCEVTKAQLESAKAALDIAQKRYDDCVVVSPIKGLVTKISVEAGQTVSPQIKAATVIDDRGKKVEIKVADIDIDQIKAGTEVNVNLQTLGESLKGSISDISAVSDSQTGMFDVTVSLEEESTNSAIGLMADIRIADNKEGNSVYIPAKSVQSDDSGTYVYKVSDNSAVKASVTLGKKKNAYIEVTNGLTTGDLVILQSSKPLTDGEKISILTVKQQDKTEKGEI</sequence>
<feature type="signal peptide" evidence="3">
    <location>
        <begin position="1"/>
        <end position="24"/>
    </location>
</feature>
<evidence type="ECO:0000259" key="4">
    <source>
        <dbReference type="Pfam" id="PF25917"/>
    </source>
</evidence>
<proteinExistence type="inferred from homology"/>
<dbReference type="PROSITE" id="PS51257">
    <property type="entry name" value="PROKAR_LIPOPROTEIN"/>
    <property type="match status" value="1"/>
</dbReference>
<gene>
    <name evidence="6" type="ORF">RZO55_23745</name>
</gene>
<keyword evidence="2" id="KW-0175">Coiled coil</keyword>
<feature type="domain" description="Multidrug resistance protein MdtA-like barrel-sandwich hybrid" evidence="4">
    <location>
        <begin position="55"/>
        <end position="232"/>
    </location>
</feature>
<keyword evidence="3" id="KW-0732">Signal</keyword>
<feature type="domain" description="YknX-like C-terminal permuted SH3-like" evidence="5">
    <location>
        <begin position="320"/>
        <end position="385"/>
    </location>
</feature>
<comment type="caution">
    <text evidence="6">The sequence shown here is derived from an EMBL/GenBank/DDBJ whole genome shotgun (WGS) entry which is preliminary data.</text>
</comment>